<dbReference type="PANTHER" id="PTHR22617:SF23">
    <property type="entry name" value="CHEMOTAXIS PROTEIN CHEW"/>
    <property type="match status" value="1"/>
</dbReference>
<dbReference type="InterPro" id="IPR036061">
    <property type="entry name" value="CheW-like_dom_sf"/>
</dbReference>
<dbReference type="Gene3D" id="2.40.50.180">
    <property type="entry name" value="CheA-289, Domain 4"/>
    <property type="match status" value="1"/>
</dbReference>
<evidence type="ECO:0000313" key="2">
    <source>
        <dbReference type="EMBL" id="ABK97715.1"/>
    </source>
</evidence>
<dbReference type="GO" id="GO:0007165">
    <property type="term" value="P:signal transduction"/>
    <property type="evidence" value="ECO:0007669"/>
    <property type="project" value="InterPro"/>
</dbReference>
<dbReference type="InterPro" id="IPR002545">
    <property type="entry name" value="CheW-lke_dom"/>
</dbReference>
<dbReference type="GO" id="GO:0005829">
    <property type="term" value="C:cytosol"/>
    <property type="evidence" value="ECO:0007669"/>
    <property type="project" value="TreeGrafter"/>
</dbReference>
<dbReference type="Gene3D" id="2.30.30.40">
    <property type="entry name" value="SH3 Domains"/>
    <property type="match status" value="1"/>
</dbReference>
<dbReference type="KEGG" id="ppd:Ppro_0075"/>
<sequence length="147" mass="16053">MSSRSRYLIFALPGGLYALELGQVAEICEPKEFWPVPAAPSCYRGAMSFRGAITAVMDLAAFMGQPDEREAEKLIVLHPEIASLAFLVRRTLRIVTADQVELRQVADEPFIIGLLALPEGEEARLLDAEAITMQATATINASPPHTE</sequence>
<proteinExistence type="predicted"/>
<dbReference type="PANTHER" id="PTHR22617">
    <property type="entry name" value="CHEMOTAXIS SENSOR HISTIDINE KINASE-RELATED"/>
    <property type="match status" value="1"/>
</dbReference>
<dbReference type="PROSITE" id="PS50851">
    <property type="entry name" value="CHEW"/>
    <property type="match status" value="1"/>
</dbReference>
<name>A1AK45_PELPD</name>
<gene>
    <name evidence="2" type="ordered locus">Ppro_0075</name>
</gene>
<evidence type="ECO:0000313" key="3">
    <source>
        <dbReference type="Proteomes" id="UP000006732"/>
    </source>
</evidence>
<organism evidence="2 3">
    <name type="scientific">Pelobacter propionicus (strain DSM 2379 / NBRC 103807 / OttBd1)</name>
    <dbReference type="NCBI Taxonomy" id="338966"/>
    <lineage>
        <taxon>Bacteria</taxon>
        <taxon>Pseudomonadati</taxon>
        <taxon>Thermodesulfobacteriota</taxon>
        <taxon>Desulfuromonadia</taxon>
        <taxon>Desulfuromonadales</taxon>
        <taxon>Desulfuromonadaceae</taxon>
        <taxon>Pelobacter</taxon>
    </lineage>
</organism>
<evidence type="ECO:0000259" key="1">
    <source>
        <dbReference type="PROSITE" id="PS50851"/>
    </source>
</evidence>
<protein>
    <submittedName>
        <fullName evidence="2">CheW protein</fullName>
    </submittedName>
</protein>
<dbReference type="RefSeq" id="WP_011734030.1">
    <property type="nucleotide sequence ID" value="NC_008609.1"/>
</dbReference>
<dbReference type="OrthoDB" id="5398490at2"/>
<dbReference type="Pfam" id="PF01584">
    <property type="entry name" value="CheW"/>
    <property type="match status" value="1"/>
</dbReference>
<dbReference type="HOGENOM" id="CLU_148001_0_0_7"/>
<dbReference type="GO" id="GO:0006935">
    <property type="term" value="P:chemotaxis"/>
    <property type="evidence" value="ECO:0007669"/>
    <property type="project" value="InterPro"/>
</dbReference>
<keyword evidence="3" id="KW-1185">Reference proteome</keyword>
<dbReference type="eggNOG" id="COG0835">
    <property type="taxonomic scope" value="Bacteria"/>
</dbReference>
<accession>A1AK45</accession>
<reference evidence="2 3" key="1">
    <citation type="submission" date="2006-10" db="EMBL/GenBank/DDBJ databases">
        <title>Complete sequence of chromosome of Pelobacter propionicus DSM 2379.</title>
        <authorList>
            <consortium name="US DOE Joint Genome Institute"/>
            <person name="Copeland A."/>
            <person name="Lucas S."/>
            <person name="Lapidus A."/>
            <person name="Barry K."/>
            <person name="Detter J.C."/>
            <person name="Glavina del Rio T."/>
            <person name="Hammon N."/>
            <person name="Israni S."/>
            <person name="Dalin E."/>
            <person name="Tice H."/>
            <person name="Pitluck S."/>
            <person name="Saunders E."/>
            <person name="Brettin T."/>
            <person name="Bruce D."/>
            <person name="Han C."/>
            <person name="Tapia R."/>
            <person name="Schmutz J."/>
            <person name="Larimer F."/>
            <person name="Land M."/>
            <person name="Hauser L."/>
            <person name="Kyrpides N."/>
            <person name="Kim E."/>
            <person name="Lovley D."/>
            <person name="Richardson P."/>
        </authorList>
    </citation>
    <scope>NUCLEOTIDE SEQUENCE [LARGE SCALE GENOMIC DNA]</scope>
    <source>
        <strain evidence="3">DSM 2379 / NBRC 103807 / OttBd1</strain>
    </source>
</reference>
<dbReference type="SMART" id="SM00260">
    <property type="entry name" value="CheW"/>
    <property type="match status" value="1"/>
</dbReference>
<dbReference type="EMBL" id="CP000482">
    <property type="protein sequence ID" value="ABK97715.1"/>
    <property type="molecule type" value="Genomic_DNA"/>
</dbReference>
<dbReference type="STRING" id="338966.Ppro_0075"/>
<dbReference type="AlphaFoldDB" id="A1AK45"/>
<dbReference type="SUPFAM" id="SSF50341">
    <property type="entry name" value="CheW-like"/>
    <property type="match status" value="1"/>
</dbReference>
<dbReference type="Proteomes" id="UP000006732">
    <property type="component" value="Chromosome"/>
</dbReference>
<dbReference type="InterPro" id="IPR039315">
    <property type="entry name" value="CheW"/>
</dbReference>
<feature type="domain" description="CheW-like" evidence="1">
    <location>
        <begin position="4"/>
        <end position="137"/>
    </location>
</feature>